<dbReference type="KEGG" id="mde:101899925"/>
<reference evidence="3" key="1">
    <citation type="submission" date="2020-05" db="UniProtKB">
        <authorList>
            <consortium name="EnsemblMetazoa"/>
        </authorList>
    </citation>
    <scope>IDENTIFICATION</scope>
    <source>
        <strain evidence="3">Aabys</strain>
    </source>
</reference>
<evidence type="ECO:0000313" key="3">
    <source>
        <dbReference type="EnsemblMetazoa" id="MDOA006953-PA"/>
    </source>
</evidence>
<dbReference type="VEuPathDB" id="VectorBase:MDOMA2_005690"/>
<dbReference type="EnsemblMetazoa" id="MDOA006953-RA">
    <property type="protein sequence ID" value="MDOA006953-PA"/>
    <property type="gene ID" value="MDOA006953"/>
</dbReference>
<dbReference type="RefSeq" id="XP_005185355.1">
    <property type="nucleotide sequence ID" value="XM_005185298.3"/>
</dbReference>
<proteinExistence type="predicted"/>
<feature type="chain" id="PRO_5044560672" evidence="2">
    <location>
        <begin position="23"/>
        <end position="186"/>
    </location>
</feature>
<gene>
    <name evidence="3" type="primary">101899925</name>
    <name evidence="5" type="synonym">LOC101899925</name>
</gene>
<feature type="transmembrane region" description="Helical" evidence="1">
    <location>
        <begin position="122"/>
        <end position="143"/>
    </location>
</feature>
<keyword evidence="4" id="KW-1185">Reference proteome</keyword>
<dbReference type="GeneID" id="101899925"/>
<protein>
    <submittedName>
        <fullName evidence="5">Uncharacterized protein LOC101899925</fullName>
    </submittedName>
</protein>
<keyword evidence="1" id="KW-1133">Transmembrane helix</keyword>
<accession>A0A1I8MNY4</accession>
<dbReference type="AlphaFoldDB" id="A0A1I8MNY4"/>
<organism evidence="3">
    <name type="scientific">Musca domestica</name>
    <name type="common">House fly</name>
    <dbReference type="NCBI Taxonomy" id="7370"/>
    <lineage>
        <taxon>Eukaryota</taxon>
        <taxon>Metazoa</taxon>
        <taxon>Ecdysozoa</taxon>
        <taxon>Arthropoda</taxon>
        <taxon>Hexapoda</taxon>
        <taxon>Insecta</taxon>
        <taxon>Pterygota</taxon>
        <taxon>Neoptera</taxon>
        <taxon>Endopterygota</taxon>
        <taxon>Diptera</taxon>
        <taxon>Brachycera</taxon>
        <taxon>Muscomorpha</taxon>
        <taxon>Muscoidea</taxon>
        <taxon>Muscidae</taxon>
        <taxon>Musca</taxon>
    </lineage>
</organism>
<evidence type="ECO:0000256" key="2">
    <source>
        <dbReference type="SAM" id="SignalP"/>
    </source>
</evidence>
<name>A0A1I8MNY4_MUSDO</name>
<keyword evidence="1" id="KW-0812">Transmembrane</keyword>
<dbReference type="OrthoDB" id="8059671at2759"/>
<reference evidence="5" key="2">
    <citation type="submission" date="2025-04" db="UniProtKB">
        <authorList>
            <consortium name="RefSeq"/>
        </authorList>
    </citation>
    <scope>IDENTIFICATION</scope>
    <source>
        <strain evidence="5">Aabys</strain>
    </source>
</reference>
<feature type="signal peptide" evidence="2">
    <location>
        <begin position="1"/>
        <end position="22"/>
    </location>
</feature>
<evidence type="ECO:0000256" key="1">
    <source>
        <dbReference type="SAM" id="Phobius"/>
    </source>
</evidence>
<dbReference type="Proteomes" id="UP001652621">
    <property type="component" value="Unplaced"/>
</dbReference>
<keyword evidence="2" id="KW-0732">Signal</keyword>
<evidence type="ECO:0000313" key="4">
    <source>
        <dbReference type="Proteomes" id="UP001652621"/>
    </source>
</evidence>
<evidence type="ECO:0000313" key="5">
    <source>
        <dbReference type="RefSeq" id="XP_005185355.1"/>
    </source>
</evidence>
<dbReference type="VEuPathDB" id="VectorBase:MDOA006953"/>
<sequence length="186" mass="21172">MIEQRLLIVLCYGLMLMVAVEAEKENDDDDYDDRLKSCSLDTPLLVCPPNSLCARISSTEPSDLKCICLQNYHLNPKWEESDDFTPTLAPEQEYCLPGAETNGDEPHKIVVYLRSTANPQHLVFGIVMVLLGVTLVTAVLYGIKVLGPVKRTKAAYKMLTNRRKNITPLQEMDELEMNRRYEMQTF</sequence>
<keyword evidence="1" id="KW-0472">Membrane</keyword>